<evidence type="ECO:0000313" key="4">
    <source>
        <dbReference type="Proteomes" id="UP001144280"/>
    </source>
</evidence>
<proteinExistence type="predicted"/>
<feature type="compositionally biased region" description="Low complexity" evidence="1">
    <location>
        <begin position="50"/>
        <end position="63"/>
    </location>
</feature>
<protein>
    <recommendedName>
        <fullName evidence="5">DUF222 domain-containing protein</fullName>
    </recommendedName>
</protein>
<feature type="transmembrane region" description="Helical" evidence="2">
    <location>
        <begin position="148"/>
        <end position="171"/>
    </location>
</feature>
<dbReference type="EMBL" id="BSDI01000034">
    <property type="protein sequence ID" value="GLI00651.1"/>
    <property type="molecule type" value="Genomic_DNA"/>
</dbReference>
<feature type="region of interest" description="Disordered" evidence="1">
    <location>
        <begin position="326"/>
        <end position="357"/>
    </location>
</feature>
<dbReference type="Proteomes" id="UP001144280">
    <property type="component" value="Unassembled WGS sequence"/>
</dbReference>
<keyword evidence="2" id="KW-1133">Transmembrane helix</keyword>
<evidence type="ECO:0000256" key="2">
    <source>
        <dbReference type="SAM" id="Phobius"/>
    </source>
</evidence>
<keyword evidence="2" id="KW-0472">Membrane</keyword>
<sequence>MSESDLHDDWPASALQAADKAFAALTIDPAPLTLDCAALIADGASSCGTAGTADAGTAASGTSGTSGTGTYGTAESDVRRTTAAGCADPTAGSFSASAPSGNDLDVPPDEVPLPALRDWLMAHPNAYTARDAVWRELIRRARQGKPEWVIAAVGMAMPALVAMAGTLAAGYRGEAADIDAEVLTGFLEALRGGVDPARDAPHASLCFAAWRAGRELRLAQQRYLLVEDIEHAAATSRLPCQPYGHVDLLVYRAQALGLIDSEDVEPYIAIRLGRRTPELVAEAQGIDLDMLRMRLNRADTRLAWALNTGILTGPFSPQVREELAKRHDTRTKIRAGKAAAARRGGRRPRTSPAAAAA</sequence>
<reference evidence="3" key="1">
    <citation type="submission" date="2022-12" db="EMBL/GenBank/DDBJ databases">
        <title>New Phytohabitans aurantiacus sp. RD004123 nov., an actinomycete isolated from soil.</title>
        <authorList>
            <person name="Triningsih D.W."/>
            <person name="Harunari E."/>
            <person name="Igarashi Y."/>
        </authorList>
    </citation>
    <scope>NUCLEOTIDE SEQUENCE</scope>
    <source>
        <strain evidence="3">RD004123</strain>
    </source>
</reference>
<organism evidence="3 4">
    <name type="scientific">Phytohabitans aurantiacus</name>
    <dbReference type="NCBI Taxonomy" id="3016789"/>
    <lineage>
        <taxon>Bacteria</taxon>
        <taxon>Bacillati</taxon>
        <taxon>Actinomycetota</taxon>
        <taxon>Actinomycetes</taxon>
        <taxon>Micromonosporales</taxon>
        <taxon>Micromonosporaceae</taxon>
    </lineage>
</organism>
<evidence type="ECO:0008006" key="5">
    <source>
        <dbReference type="Google" id="ProtNLM"/>
    </source>
</evidence>
<comment type="caution">
    <text evidence="3">The sequence shown here is derived from an EMBL/GenBank/DDBJ whole genome shotgun (WGS) entry which is preliminary data.</text>
</comment>
<keyword evidence="2" id="KW-0812">Transmembrane</keyword>
<dbReference type="RefSeq" id="WP_281901133.1">
    <property type="nucleotide sequence ID" value="NZ_BSDI01000034.1"/>
</dbReference>
<keyword evidence="4" id="KW-1185">Reference proteome</keyword>
<name>A0ABQ5R501_9ACTN</name>
<accession>A0ABQ5R501</accession>
<feature type="region of interest" description="Disordered" evidence="1">
    <location>
        <begin position="50"/>
        <end position="104"/>
    </location>
</feature>
<evidence type="ECO:0000313" key="3">
    <source>
        <dbReference type="EMBL" id="GLI00651.1"/>
    </source>
</evidence>
<evidence type="ECO:0000256" key="1">
    <source>
        <dbReference type="SAM" id="MobiDB-lite"/>
    </source>
</evidence>
<gene>
    <name evidence="3" type="ORF">Pa4123_59270</name>
</gene>